<name>A0ABW0W9R8_STRNO</name>
<organism evidence="1 2">
    <name type="scientific">Streptomyces nogalater</name>
    <dbReference type="NCBI Taxonomy" id="38314"/>
    <lineage>
        <taxon>Bacteria</taxon>
        <taxon>Bacillati</taxon>
        <taxon>Actinomycetota</taxon>
        <taxon>Actinomycetes</taxon>
        <taxon>Kitasatosporales</taxon>
        <taxon>Streptomycetaceae</taxon>
        <taxon>Streptomyces</taxon>
    </lineage>
</organism>
<protein>
    <submittedName>
        <fullName evidence="1">Uncharacterized protein</fullName>
    </submittedName>
</protein>
<proteinExistence type="predicted"/>
<comment type="caution">
    <text evidence="1">The sequence shown here is derived from an EMBL/GenBank/DDBJ whole genome shotgun (WGS) entry which is preliminary data.</text>
</comment>
<keyword evidence="2" id="KW-1185">Reference proteome</keyword>
<sequence>MTCIEFLPVIVTNLPDTEEQPPLLVDPVHARIARADQVAAGDTVLATLPNYGQHGLLTTEYFNESYEAHPMPYDPTCGCGSCANLADHDGPVVNLGDTNPWDVCDPWPADDLALIVPAPTRQLTA</sequence>
<dbReference type="Proteomes" id="UP001596065">
    <property type="component" value="Unassembled WGS sequence"/>
</dbReference>
<dbReference type="EMBL" id="JBHSOE010000003">
    <property type="protein sequence ID" value="MFC5654473.1"/>
    <property type="molecule type" value="Genomic_DNA"/>
</dbReference>
<gene>
    <name evidence="1" type="ORF">ACFP3J_03065</name>
</gene>
<evidence type="ECO:0000313" key="1">
    <source>
        <dbReference type="EMBL" id="MFC5654473.1"/>
    </source>
</evidence>
<dbReference type="RefSeq" id="WP_344347242.1">
    <property type="nucleotide sequence ID" value="NZ_BAAASM010000009.1"/>
</dbReference>
<evidence type="ECO:0000313" key="2">
    <source>
        <dbReference type="Proteomes" id="UP001596065"/>
    </source>
</evidence>
<reference evidence="2" key="1">
    <citation type="journal article" date="2019" name="Int. J. Syst. Evol. Microbiol.">
        <title>The Global Catalogue of Microorganisms (GCM) 10K type strain sequencing project: providing services to taxonomists for standard genome sequencing and annotation.</title>
        <authorList>
            <consortium name="The Broad Institute Genomics Platform"/>
            <consortium name="The Broad Institute Genome Sequencing Center for Infectious Disease"/>
            <person name="Wu L."/>
            <person name="Ma J."/>
        </authorList>
    </citation>
    <scope>NUCLEOTIDE SEQUENCE [LARGE SCALE GENOMIC DNA]</scope>
    <source>
        <strain evidence="2">KCTC 5701</strain>
    </source>
</reference>
<accession>A0ABW0W9R8</accession>